<proteinExistence type="inferred from homology"/>
<dbReference type="EMBL" id="UINC01001946">
    <property type="protein sequence ID" value="SUZ91076.1"/>
    <property type="molecule type" value="Genomic_DNA"/>
</dbReference>
<dbReference type="InterPro" id="IPR011269">
    <property type="entry name" value="PUNP"/>
</dbReference>
<gene>
    <name evidence="10" type="ORF">METZ01_LOCUS43930</name>
</gene>
<evidence type="ECO:0000256" key="5">
    <source>
        <dbReference type="ARBA" id="ARBA00013834"/>
    </source>
</evidence>
<comment type="subunit">
    <text evidence="3">Homotrimer.</text>
</comment>
<evidence type="ECO:0000256" key="6">
    <source>
        <dbReference type="ARBA" id="ARBA00022676"/>
    </source>
</evidence>
<feature type="domain" description="Nucleoside phosphorylase" evidence="9">
    <location>
        <begin position="20"/>
        <end position="263"/>
    </location>
</feature>
<comment type="pathway">
    <text evidence="1">Purine metabolism; purine nucleoside salvage.</text>
</comment>
<dbReference type="PIRSF" id="PIRSF000477">
    <property type="entry name" value="PurNPase"/>
    <property type="match status" value="1"/>
</dbReference>
<dbReference type="NCBIfam" id="TIGR01697">
    <property type="entry name" value="PNPH-PUNA-XAPA"/>
    <property type="match status" value="1"/>
</dbReference>
<dbReference type="NCBIfam" id="TIGR01698">
    <property type="entry name" value="PUNP"/>
    <property type="match status" value="1"/>
</dbReference>
<dbReference type="PANTHER" id="PTHR11904">
    <property type="entry name" value="METHYLTHIOADENOSINE/PURINE NUCLEOSIDE PHOSPHORYLASE"/>
    <property type="match status" value="1"/>
</dbReference>
<dbReference type="Gene3D" id="3.40.50.1580">
    <property type="entry name" value="Nucleoside phosphorylase domain"/>
    <property type="match status" value="1"/>
</dbReference>
<protein>
    <recommendedName>
        <fullName evidence="5">Purine nucleoside phosphorylase</fullName>
        <ecNumber evidence="4">2.4.2.1</ecNumber>
    </recommendedName>
    <alternativeName>
        <fullName evidence="8">Inosine-guanosine phosphorylase</fullName>
    </alternativeName>
</protein>
<dbReference type="CDD" id="cd09009">
    <property type="entry name" value="PNP-EcPNPII_like"/>
    <property type="match status" value="1"/>
</dbReference>
<dbReference type="SUPFAM" id="SSF53167">
    <property type="entry name" value="Purine and uridine phosphorylases"/>
    <property type="match status" value="1"/>
</dbReference>
<dbReference type="AlphaFoldDB" id="A0A381RGY3"/>
<comment type="similarity">
    <text evidence="2">Belongs to the PNP/MTAP phosphorylase family.</text>
</comment>
<dbReference type="EC" id="2.4.2.1" evidence="4"/>
<reference evidence="10" key="1">
    <citation type="submission" date="2018-05" db="EMBL/GenBank/DDBJ databases">
        <authorList>
            <person name="Lanie J.A."/>
            <person name="Ng W.-L."/>
            <person name="Kazmierczak K.M."/>
            <person name="Andrzejewski T.M."/>
            <person name="Davidsen T.M."/>
            <person name="Wayne K.J."/>
            <person name="Tettelin H."/>
            <person name="Glass J.I."/>
            <person name="Rusch D."/>
            <person name="Podicherti R."/>
            <person name="Tsui H.-C.T."/>
            <person name="Winkler M.E."/>
        </authorList>
    </citation>
    <scope>NUCLEOTIDE SEQUENCE</scope>
</reference>
<name>A0A381RGY3_9ZZZZ</name>
<evidence type="ECO:0000256" key="8">
    <source>
        <dbReference type="ARBA" id="ARBA00031036"/>
    </source>
</evidence>
<evidence type="ECO:0000256" key="3">
    <source>
        <dbReference type="ARBA" id="ARBA00011233"/>
    </source>
</evidence>
<evidence type="ECO:0000259" key="9">
    <source>
        <dbReference type="Pfam" id="PF01048"/>
    </source>
</evidence>
<keyword evidence="6" id="KW-0328">Glycosyltransferase</keyword>
<dbReference type="InterPro" id="IPR035994">
    <property type="entry name" value="Nucleoside_phosphorylase_sf"/>
</dbReference>
<evidence type="ECO:0000256" key="2">
    <source>
        <dbReference type="ARBA" id="ARBA00006751"/>
    </source>
</evidence>
<evidence type="ECO:0000256" key="7">
    <source>
        <dbReference type="ARBA" id="ARBA00022679"/>
    </source>
</evidence>
<dbReference type="NCBIfam" id="NF006054">
    <property type="entry name" value="PRK08202.1"/>
    <property type="match status" value="1"/>
</dbReference>
<dbReference type="Pfam" id="PF01048">
    <property type="entry name" value="PNP_UDP_1"/>
    <property type="match status" value="1"/>
</dbReference>
<evidence type="ECO:0000313" key="10">
    <source>
        <dbReference type="EMBL" id="SUZ91076.1"/>
    </source>
</evidence>
<dbReference type="PANTHER" id="PTHR11904:SF9">
    <property type="entry name" value="PURINE NUCLEOSIDE PHOSPHORYLASE-RELATED"/>
    <property type="match status" value="1"/>
</dbReference>
<dbReference type="GO" id="GO:0004731">
    <property type="term" value="F:purine-nucleoside phosphorylase activity"/>
    <property type="evidence" value="ECO:0007669"/>
    <property type="project" value="UniProtKB-EC"/>
</dbReference>
<accession>A0A381RGY3</accession>
<evidence type="ECO:0000256" key="1">
    <source>
        <dbReference type="ARBA" id="ARBA00005058"/>
    </source>
</evidence>
<evidence type="ECO:0000256" key="4">
    <source>
        <dbReference type="ARBA" id="ARBA00011886"/>
    </source>
</evidence>
<dbReference type="UniPathway" id="UPA00606"/>
<sequence>MGNNKAVEIIRSKADGRHPKVAIILGTGLGPFAENVENKIIFSYKDLPGFPDAGVKGHAGQLILGQINDIEIVVLQGRAHYYESGKPDIMRIPVETLNGLGCETLLLTNAAGSLLPEAQPGSVMMLTDHINFTGVSPLFGETETSRFVNMADAYNPSLCDKFRDAAKTKNITLHEGVYIWFCGPSFETPAEIQAAKLLGADAVGMSTVPEVILARFYGLNVAAVSIITNMAAGMSDEHLTHAHSIENAAKATSDLQTLLSEFLLQYNK</sequence>
<keyword evidence="7" id="KW-0808">Transferase</keyword>
<dbReference type="InterPro" id="IPR000845">
    <property type="entry name" value="Nucleoside_phosphorylase_d"/>
</dbReference>
<dbReference type="GO" id="GO:0009116">
    <property type="term" value="P:nucleoside metabolic process"/>
    <property type="evidence" value="ECO:0007669"/>
    <property type="project" value="InterPro"/>
</dbReference>
<dbReference type="InterPro" id="IPR011268">
    <property type="entry name" value="Purine_phosphorylase"/>
</dbReference>
<dbReference type="GO" id="GO:0005737">
    <property type="term" value="C:cytoplasm"/>
    <property type="evidence" value="ECO:0007669"/>
    <property type="project" value="TreeGrafter"/>
</dbReference>
<organism evidence="10">
    <name type="scientific">marine metagenome</name>
    <dbReference type="NCBI Taxonomy" id="408172"/>
    <lineage>
        <taxon>unclassified sequences</taxon>
        <taxon>metagenomes</taxon>
        <taxon>ecological metagenomes</taxon>
    </lineage>
</organism>